<evidence type="ECO:0008006" key="4">
    <source>
        <dbReference type="Google" id="ProtNLM"/>
    </source>
</evidence>
<evidence type="ECO:0000313" key="3">
    <source>
        <dbReference type="Proteomes" id="UP000265964"/>
    </source>
</evidence>
<gene>
    <name evidence="2" type="ORF">CKF59_05245</name>
</gene>
<proteinExistence type="predicted"/>
<organism evidence="2 3">
    <name type="scientific">Psittacicella gerlachiana</name>
    <dbReference type="NCBI Taxonomy" id="2028574"/>
    <lineage>
        <taxon>Bacteria</taxon>
        <taxon>Pseudomonadati</taxon>
        <taxon>Pseudomonadota</taxon>
        <taxon>Gammaproteobacteria</taxon>
        <taxon>Pasteurellales</taxon>
        <taxon>Psittacicellaceae</taxon>
        <taxon>Psittacicella</taxon>
    </lineage>
</organism>
<sequence>MQKASIIDINQNLDKESFQTLFKYFLNFLRSTLSLINYLHLLINLLNQKLILITFFKYLKYLIPFIPPTNKFHKKFYFSILPISPKTYQRTQSNPAL</sequence>
<comment type="caution">
    <text evidence="2">The sequence shown here is derived from an EMBL/GenBank/DDBJ whole genome shotgun (WGS) entry which is preliminary data.</text>
</comment>
<dbReference type="AlphaFoldDB" id="A0A3A1YEZ6"/>
<accession>A0A3A1YEZ6</accession>
<keyword evidence="1" id="KW-0472">Membrane</keyword>
<reference evidence="2 3" key="1">
    <citation type="submission" date="2017-08" db="EMBL/GenBank/DDBJ databases">
        <title>Reclassification of Bisgaard taxon 37 and 44.</title>
        <authorList>
            <person name="Christensen H."/>
        </authorList>
    </citation>
    <scope>NUCLEOTIDE SEQUENCE [LARGE SCALE GENOMIC DNA]</scope>
    <source>
        <strain evidence="2 3">EEAB3T1</strain>
    </source>
</reference>
<keyword evidence="1" id="KW-1133">Transmembrane helix</keyword>
<keyword evidence="1" id="KW-0812">Transmembrane</keyword>
<name>A0A3A1YEZ6_9GAMM</name>
<dbReference type="EMBL" id="NRJF01000147">
    <property type="protein sequence ID" value="RIY34617.1"/>
    <property type="molecule type" value="Genomic_DNA"/>
</dbReference>
<feature type="transmembrane region" description="Helical" evidence="1">
    <location>
        <begin position="21"/>
        <end position="43"/>
    </location>
</feature>
<dbReference type="Proteomes" id="UP000265964">
    <property type="component" value="Unassembled WGS sequence"/>
</dbReference>
<keyword evidence="3" id="KW-1185">Reference proteome</keyword>
<evidence type="ECO:0000313" key="2">
    <source>
        <dbReference type="EMBL" id="RIY34617.1"/>
    </source>
</evidence>
<evidence type="ECO:0000256" key="1">
    <source>
        <dbReference type="SAM" id="Phobius"/>
    </source>
</evidence>
<protein>
    <recommendedName>
        <fullName evidence="4">Transmembrane protein</fullName>
    </recommendedName>
</protein>